<dbReference type="InterPro" id="IPR007922">
    <property type="entry name" value="DciA-like"/>
</dbReference>
<evidence type="ECO:0008006" key="3">
    <source>
        <dbReference type="Google" id="ProtNLM"/>
    </source>
</evidence>
<evidence type="ECO:0000313" key="2">
    <source>
        <dbReference type="Proteomes" id="UP000017813"/>
    </source>
</evidence>
<dbReference type="OrthoDB" id="8613287at2"/>
<evidence type="ECO:0000313" key="1">
    <source>
        <dbReference type="EMBL" id="EFG31733.1"/>
    </source>
</evidence>
<organism evidence="1 2">
    <name type="scientific">Simonsiella muelleri ATCC 29453</name>
    <dbReference type="NCBI Taxonomy" id="641147"/>
    <lineage>
        <taxon>Bacteria</taxon>
        <taxon>Pseudomonadati</taxon>
        <taxon>Pseudomonadota</taxon>
        <taxon>Betaproteobacteria</taxon>
        <taxon>Neisseriales</taxon>
        <taxon>Neisseriaceae</taxon>
        <taxon>Simonsiella</taxon>
    </lineage>
</organism>
<dbReference type="STRING" id="641147.HMPREF9021_00130"/>
<accession>V9HMU3</accession>
<reference evidence="1 2" key="2">
    <citation type="submission" date="2011-10" db="EMBL/GenBank/DDBJ databases">
        <title>The Genome Sequence of Simonsiella muelleri ATCC 29453.</title>
        <authorList>
            <consortium name="The Broad Institute Genome Sequencing Platform"/>
            <consortium name="The Broad Institute Genome Sequencing Center for Infectious Disease"/>
            <person name="Earl A."/>
            <person name="Ward D."/>
            <person name="Feldgarden M."/>
            <person name="Gevers D."/>
            <person name="Izard J."/>
            <person name="Baranova O.V."/>
            <person name="Blanton J.M."/>
            <person name="Tanner A.C."/>
            <person name="Dewhirst F."/>
            <person name="Young S.K."/>
            <person name="Zeng Q."/>
            <person name="Gargeya S."/>
            <person name="Fitzgerald M."/>
            <person name="Haas B."/>
            <person name="Abouelleil A."/>
            <person name="Alvarado L."/>
            <person name="Arachchi H.M."/>
            <person name="Berlin A."/>
            <person name="Brown A."/>
            <person name="Chapman S.B."/>
            <person name="Chen Z."/>
            <person name="Dunbar C."/>
            <person name="Freedman E."/>
            <person name="Gearin G."/>
            <person name="Goldberg J."/>
            <person name="Griggs A."/>
            <person name="Gujja S."/>
            <person name="Heiman D."/>
            <person name="Howarth C."/>
            <person name="Larson L."/>
            <person name="Lui A."/>
            <person name="MacDonald P.J.P."/>
            <person name="Montmayeur A."/>
            <person name="Murphy C."/>
            <person name="Neiman D."/>
            <person name="Pearson M."/>
            <person name="Priest M."/>
            <person name="Roberts A."/>
            <person name="Saif S."/>
            <person name="Shea T."/>
            <person name="Shenoy N."/>
            <person name="Sisk P."/>
            <person name="Stolte C."/>
            <person name="Sykes S."/>
            <person name="Wortman J."/>
            <person name="Nusbaum C."/>
            <person name="Birren B."/>
        </authorList>
    </citation>
    <scope>NUCLEOTIDE SEQUENCE [LARGE SCALE GENOMIC DNA]</scope>
    <source>
        <strain evidence="1 2">ATCC 29453</strain>
    </source>
</reference>
<reference evidence="1 2" key="1">
    <citation type="submission" date="2010-03" db="EMBL/GenBank/DDBJ databases">
        <authorList>
            <consortium name="The Broad Institute Genome Sequencing Platform"/>
            <person name="Ward D."/>
            <person name="Earl A."/>
            <person name="Feldgarden M."/>
            <person name="Gevers D."/>
            <person name="Young S."/>
            <person name="Zeng Q."/>
            <person name="Koehrsen M."/>
            <person name="Alvarado L."/>
            <person name="Berlin A.M."/>
            <person name="Borenstein D."/>
            <person name="Chapman S.B."/>
            <person name="Chen Z."/>
            <person name="Engels R."/>
            <person name="Freedman E."/>
            <person name="Gellesch M."/>
            <person name="Goldberg J."/>
            <person name="Griggs A."/>
            <person name="Gujja S."/>
            <person name="Heilman E.R."/>
            <person name="Heiman D.I."/>
            <person name="Hepburn T.A."/>
            <person name="Howarth C."/>
            <person name="Jen D."/>
            <person name="Larson L."/>
            <person name="Mehta T."/>
            <person name="Park D."/>
            <person name="Pearson M."/>
            <person name="Richards J."/>
            <person name="Roberts A."/>
            <person name="Saif S."/>
            <person name="Shea T.D."/>
            <person name="Shenoy N."/>
            <person name="Sisk P."/>
            <person name="Stolte C."/>
            <person name="Sykes S.N."/>
            <person name="Walk T."/>
            <person name="White J."/>
            <person name="Yandava C."/>
            <person name="Izard J."/>
            <person name="Baranova O.V."/>
            <person name="Blanton J.M."/>
            <person name="Tanner A.C."/>
            <person name="Dewhirst F."/>
            <person name="Haas B."/>
            <person name="Nusbaum C."/>
            <person name="Birren B."/>
        </authorList>
    </citation>
    <scope>NUCLEOTIDE SEQUENCE [LARGE SCALE GENOMIC DNA]</scope>
    <source>
        <strain evidence="1 2">ATCC 29453</strain>
    </source>
</reference>
<name>V9HMU3_9NEIS</name>
<comment type="caution">
    <text evidence="1">The sequence shown here is derived from an EMBL/GenBank/DDBJ whole genome shotgun (WGS) entry which is preliminary data.</text>
</comment>
<dbReference type="RefSeq" id="WP_002641055.1">
    <property type="nucleotide sequence ID" value="NZ_CP019448.1"/>
</dbReference>
<dbReference type="Pfam" id="PF05258">
    <property type="entry name" value="DciA"/>
    <property type="match status" value="1"/>
</dbReference>
<dbReference type="eggNOG" id="COG4701">
    <property type="taxonomic scope" value="Bacteria"/>
</dbReference>
<protein>
    <recommendedName>
        <fullName evidence="3">DUF721 domain-containing protein</fullName>
    </recommendedName>
</protein>
<gene>
    <name evidence="1" type="ORF">HMPREF9021_00130</name>
</gene>
<dbReference type="HOGENOM" id="CLU_114851_3_0_4"/>
<keyword evidence="2" id="KW-1185">Reference proteome</keyword>
<dbReference type="Proteomes" id="UP000017813">
    <property type="component" value="Unassembled WGS sequence"/>
</dbReference>
<dbReference type="KEGG" id="smur:BWP33_01930"/>
<proteinExistence type="predicted"/>
<dbReference type="AlphaFoldDB" id="V9HMU3"/>
<sequence>MQLNQIAKHDQQLCHLLQQAQYFQSINQKVKRLLPPNIAPHFRVVCIRDGKLILHASSSMAATRLKMLLPALLIQLQNLDNQILDYQIKVLPENPPNSHEKNFHIPESALVAFSQTAQQMAHHPALHDAICNLVKHHKK</sequence>
<dbReference type="EMBL" id="ADCY02000002">
    <property type="protein sequence ID" value="EFG31733.1"/>
    <property type="molecule type" value="Genomic_DNA"/>
</dbReference>